<dbReference type="AlphaFoldDB" id="A0A1I7WMN3"/>
<dbReference type="Pfam" id="PF08240">
    <property type="entry name" value="ADH_N"/>
    <property type="match status" value="1"/>
</dbReference>
<evidence type="ECO:0000313" key="4">
    <source>
        <dbReference type="WBParaSite" id="Hba_06347"/>
    </source>
</evidence>
<name>A0A1I7WMN3_HETBA</name>
<proteinExistence type="predicted"/>
<keyword evidence="3" id="KW-1185">Reference proteome</keyword>
<dbReference type="InterPro" id="IPR013154">
    <property type="entry name" value="ADH-like_N"/>
</dbReference>
<evidence type="ECO:0000259" key="2">
    <source>
        <dbReference type="Pfam" id="PF08240"/>
    </source>
</evidence>
<protein>
    <submittedName>
        <fullName evidence="4">ADH_N domain-containing protein</fullName>
    </submittedName>
</protein>
<accession>A0A1I7WMN3</accession>
<dbReference type="Gene3D" id="3.90.180.10">
    <property type="entry name" value="Medium-chain alcohol dehydrogenases, catalytic domain"/>
    <property type="match status" value="1"/>
</dbReference>
<dbReference type="InterPro" id="IPR011032">
    <property type="entry name" value="GroES-like_sf"/>
</dbReference>
<evidence type="ECO:0000313" key="3">
    <source>
        <dbReference type="Proteomes" id="UP000095283"/>
    </source>
</evidence>
<dbReference type="WBParaSite" id="Hba_06347">
    <property type="protein sequence ID" value="Hba_06347"/>
    <property type="gene ID" value="Hba_06347"/>
</dbReference>
<organism evidence="3 4">
    <name type="scientific">Heterorhabditis bacteriophora</name>
    <name type="common">Entomopathogenic nematode worm</name>
    <dbReference type="NCBI Taxonomy" id="37862"/>
    <lineage>
        <taxon>Eukaryota</taxon>
        <taxon>Metazoa</taxon>
        <taxon>Ecdysozoa</taxon>
        <taxon>Nematoda</taxon>
        <taxon>Chromadorea</taxon>
        <taxon>Rhabditida</taxon>
        <taxon>Rhabditina</taxon>
        <taxon>Rhabditomorpha</taxon>
        <taxon>Strongyloidea</taxon>
        <taxon>Heterorhabditidae</taxon>
        <taxon>Heterorhabditis</taxon>
    </lineage>
</organism>
<evidence type="ECO:0000256" key="1">
    <source>
        <dbReference type="ARBA" id="ARBA00023002"/>
    </source>
</evidence>
<dbReference type="GO" id="GO:0016491">
    <property type="term" value="F:oxidoreductase activity"/>
    <property type="evidence" value="ECO:0007669"/>
    <property type="project" value="UniProtKB-KW"/>
</dbReference>
<dbReference type="Proteomes" id="UP000095283">
    <property type="component" value="Unplaced"/>
</dbReference>
<dbReference type="PANTHER" id="PTHR43401:SF2">
    <property type="entry name" value="L-THREONINE 3-DEHYDROGENASE"/>
    <property type="match status" value="1"/>
</dbReference>
<feature type="domain" description="Alcohol dehydrogenase-like N-terminal" evidence="2">
    <location>
        <begin position="34"/>
        <end position="108"/>
    </location>
</feature>
<dbReference type="InterPro" id="IPR050129">
    <property type="entry name" value="Zn_alcohol_dh"/>
</dbReference>
<dbReference type="PANTHER" id="PTHR43401">
    <property type="entry name" value="L-THREONINE 3-DEHYDROGENASE"/>
    <property type="match status" value="1"/>
</dbReference>
<sequence>MSGTKNRRISLGSPKDLKEVKFFDEEPIPDVPPKGARVKVCYAGVCLTDREVTNTKQARITNGIKDTSLFPGYEVSGIVECFGSECNSEDYGLKIGDKVVKLSLVLLCYLKQARPIVEAFSQSKGFCNILIVGAGGLGLWLLKLAKHFLVAHNER</sequence>
<keyword evidence="1" id="KW-0560">Oxidoreductase</keyword>
<dbReference type="SUPFAM" id="SSF50129">
    <property type="entry name" value="GroES-like"/>
    <property type="match status" value="1"/>
</dbReference>
<reference evidence="4" key="1">
    <citation type="submission" date="2016-11" db="UniProtKB">
        <authorList>
            <consortium name="WormBaseParasite"/>
        </authorList>
    </citation>
    <scope>IDENTIFICATION</scope>
</reference>